<feature type="domain" description="DUF5048" evidence="1">
    <location>
        <begin position="374"/>
        <end position="478"/>
    </location>
</feature>
<sequence>MLNITQNDYNIIKQKNTERYIKLNLLDFNYNIVDELSGNMLSCSVQCDADSDLRRSCNVSFVVTDSGYEVGAGNRIFLDRYIQLYIGLKNIYTQEIQWYNQGIYLIDAPSYEYNATTHTLSFAGLDLMSKLTGARNGQLPGMPTVIKQGENVRKAIIATLALGGFTKYIVEECKVNNAIQPVPYDIQIDQGGYVFDILSKLRDILPKYQMYFDVNGVFHYELIPSGEDEPILITDDIWNRVVTGETISTDFTTVKNYIEVYGRTHEVQYYDANPTFAYVAQAMWNLSFNIPAYQDSEYSLIGFTMPSASGLPSGGIMRVHINGTFIGILLISNKTLQPNQYYVIQRIPANNRGDKFEFLGGLQAKSIWQDTNPESPFYVNGSVGIIREVLCGGEYENITSDDLAQQRAEIEGYWKCRLNDNITLNVVPIPWIDVNIVVSHAPKQGDVTNRYIIKSYSVDYGSVSSTMSVTMITFYPYYPIL</sequence>
<organism evidence="2">
    <name type="scientific">Siphoviridae sp. ctKy93</name>
    <dbReference type="NCBI Taxonomy" id="2827569"/>
    <lineage>
        <taxon>Viruses</taxon>
        <taxon>Duplodnaviria</taxon>
        <taxon>Heunggongvirae</taxon>
        <taxon>Uroviricota</taxon>
        <taxon>Caudoviricetes</taxon>
    </lineage>
</organism>
<reference evidence="2" key="1">
    <citation type="journal article" date="2021" name="Proc. Natl. Acad. Sci. U.S.A.">
        <title>A Catalog of Tens of Thousands of Viruses from Human Metagenomes Reveals Hidden Associations with Chronic Diseases.</title>
        <authorList>
            <person name="Tisza M.J."/>
            <person name="Buck C.B."/>
        </authorList>
    </citation>
    <scope>NUCLEOTIDE SEQUENCE</scope>
    <source>
        <strain evidence="2">CtKy93</strain>
    </source>
</reference>
<dbReference type="EMBL" id="BK057793">
    <property type="protein sequence ID" value="DAE92058.1"/>
    <property type="molecule type" value="Genomic_DNA"/>
</dbReference>
<name>A0A8S5RRU0_9CAUD</name>
<dbReference type="InterPro" id="IPR032489">
    <property type="entry name" value="DUF5048"/>
</dbReference>
<dbReference type="Pfam" id="PF16467">
    <property type="entry name" value="DUF5048"/>
    <property type="match status" value="1"/>
</dbReference>
<evidence type="ECO:0000313" key="2">
    <source>
        <dbReference type="EMBL" id="DAE92058.1"/>
    </source>
</evidence>
<evidence type="ECO:0000259" key="1">
    <source>
        <dbReference type="Pfam" id="PF16467"/>
    </source>
</evidence>
<accession>A0A8S5RRU0</accession>
<protein>
    <recommendedName>
        <fullName evidence="1">DUF5048 domain-containing protein</fullName>
    </recommendedName>
</protein>
<proteinExistence type="predicted"/>